<dbReference type="InterPro" id="IPR016135">
    <property type="entry name" value="UBQ-conjugating_enzyme/RWD"/>
</dbReference>
<sequence length="179" mass="20021">MFESLKQLQKEKDHIQFFLVKTQPHVLHVSFKGPDFPGYKDGIYHMHLNLTGYPQSAPRIQMTHPNGGYSPNQNICLVGITNSSSSFSSGTTIEGLVVGIQTYMVPSNRINDGSAMIRSSQSVVEELAKQSLTYKCSVCGADHSKLFKKQEEKAQSEEKQQVEKKVVKKIKQTLDLSDD</sequence>
<dbReference type="EMBL" id="GDID01000504">
    <property type="protein sequence ID" value="JAP96102.1"/>
    <property type="molecule type" value="Transcribed_RNA"/>
</dbReference>
<dbReference type="SUPFAM" id="SSF54495">
    <property type="entry name" value="UBC-like"/>
    <property type="match status" value="1"/>
</dbReference>
<protein>
    <submittedName>
        <fullName evidence="1">Ubiquitin-conjugating enzyme E2</fullName>
    </submittedName>
</protein>
<proteinExistence type="predicted"/>
<organism evidence="1">
    <name type="scientific">Trepomonas sp. PC1</name>
    <dbReference type="NCBI Taxonomy" id="1076344"/>
    <lineage>
        <taxon>Eukaryota</taxon>
        <taxon>Metamonada</taxon>
        <taxon>Diplomonadida</taxon>
        <taxon>Hexamitidae</taxon>
        <taxon>Hexamitinae</taxon>
        <taxon>Trepomonas</taxon>
    </lineage>
</organism>
<accession>A0A146KHF1</accession>
<dbReference type="AlphaFoldDB" id="A0A146KHF1"/>
<evidence type="ECO:0000313" key="1">
    <source>
        <dbReference type="EMBL" id="JAP96102.1"/>
    </source>
</evidence>
<dbReference type="Gene3D" id="3.10.110.10">
    <property type="entry name" value="Ubiquitin Conjugating Enzyme"/>
    <property type="match status" value="1"/>
</dbReference>
<reference evidence="1" key="1">
    <citation type="submission" date="2015-07" db="EMBL/GenBank/DDBJ databases">
        <title>Adaptation to a free-living lifestyle via gene acquisitions in the diplomonad Trepomonas sp. PC1.</title>
        <authorList>
            <person name="Xu F."/>
            <person name="Jerlstrom-Hultqvist J."/>
            <person name="Kolisko M."/>
            <person name="Simpson A.G.B."/>
            <person name="Roger A.J."/>
            <person name="Svard S.G."/>
            <person name="Andersson J.O."/>
        </authorList>
    </citation>
    <scope>NUCLEOTIDE SEQUENCE</scope>
    <source>
        <strain evidence="1">PC1</strain>
    </source>
</reference>
<name>A0A146KHF1_9EUKA</name>
<gene>
    <name evidence="1" type="ORF">TPC1_10676</name>
</gene>